<sequence length="914" mass="97972">MRVRPAHRSVIILCAALIFGGPTQAAEPAIRVAEVAMAAPDIVVLDLRDPPFQRGRLVELDAPRVEPRGTWVFAQGGEGLVVGPNKDHLRMADGPPATFLDRAAIDDPAGYGPIGGRRVVEVFRKSMPADAGLFAAANGDTRSGASFRHLVYLQLDGPLSEGDHAISGPADLPDDLRLRFDDHRTRASAIHATQLGHRAGDAAKIAFLSLWLPGGPDRGAFDFRRYGIDRFEVIDADGRAVFDGAVRLRAGPSDPEPGNGLPGELVETADAQVQPVPLDGIVGDRVMTAVPHGFVDGQRVVFERLGGDQDAAAVFATVSDPDPMGFRLSQADAAPPAEALPGATVTAAHRANRAGTFVFELDYSAWQAAAPGTYRLRVPGLGVSDPFEIAEDIWLRSAKLSLGGLYNHRSGIALDGRFGFERPEAFRPRPGRPILRSRLPLSWLSDRPGGFVSFEDGAAAPWLVQGELTSDDAWGGYMDAGDWDRRILHLDVAALLLLAEETLAETGLDPALGVPPSSTVLSPTIYAGTDDLPDAVHEASWVLDFFRRLQEPDGGVPGGIESAGHPLKGEPSFLEHLPVYVFAPDMTSSYRYAGVAAALVRALRRHDQPALADLFQESASRAWSAAERGFAEPEAAYAEAIEAATAAGLLDDASWPERRAAIQAEASDQRVAAAAALYRLTGDRSYGTIFERAWRGGWDLFAQKGEAAWDYLMADRHDPEIASEIRRMIEGEAQLVVSTQDGLSYPSLKHPFAPAGWGQGGPPDYTTTGLLIRAHRLTKDPAIIKAVQRAHHVLLGANQLGLSLMTGAGVRTVSGVLHEDSLAMGVPPPAGITVYGWAPQAASAYGWVFGPPWSALPEVGTAEDAQARRIEPSRFALPYFEYLVEHPAVIIQMEYTVHQTIGPMAALALYLAAQ</sequence>
<keyword evidence="2" id="KW-1185">Reference proteome</keyword>
<keyword evidence="1" id="KW-0378">Hydrolase</keyword>
<evidence type="ECO:0000313" key="2">
    <source>
        <dbReference type="Proteomes" id="UP001163223"/>
    </source>
</evidence>
<name>A0ACD4NWQ2_9HYPH</name>
<proteinExistence type="predicted"/>
<dbReference type="Proteomes" id="UP001163223">
    <property type="component" value="Chromosome"/>
</dbReference>
<protein>
    <submittedName>
        <fullName evidence="1">Glycoside hydrolase family 9 protein</fullName>
    </submittedName>
</protein>
<dbReference type="EMBL" id="CP113520">
    <property type="protein sequence ID" value="WAJ31104.1"/>
    <property type="molecule type" value="Genomic_DNA"/>
</dbReference>
<evidence type="ECO:0000313" key="1">
    <source>
        <dbReference type="EMBL" id="WAJ31104.1"/>
    </source>
</evidence>
<organism evidence="1 2">
    <name type="scientific">Antarcticirhabdus aurantiaca</name>
    <dbReference type="NCBI Taxonomy" id="2606717"/>
    <lineage>
        <taxon>Bacteria</taxon>
        <taxon>Pseudomonadati</taxon>
        <taxon>Pseudomonadota</taxon>
        <taxon>Alphaproteobacteria</taxon>
        <taxon>Hyphomicrobiales</taxon>
        <taxon>Aurantimonadaceae</taxon>
        <taxon>Antarcticirhabdus</taxon>
    </lineage>
</organism>
<gene>
    <name evidence="1" type="ORF">OXU80_13255</name>
</gene>
<accession>A0ACD4NWQ2</accession>
<reference evidence="1" key="1">
    <citation type="submission" date="2022-11" db="EMBL/GenBank/DDBJ databases">
        <title>beta-Carotene-producing bacterium, Jeongeuplla avenae sp. nov., alleviates the salt stress of Arabidopsis seedlings.</title>
        <authorList>
            <person name="Jiang L."/>
            <person name="Lee J."/>
        </authorList>
    </citation>
    <scope>NUCLEOTIDE SEQUENCE</scope>
    <source>
        <strain evidence="1">DY_R2A_6</strain>
    </source>
</reference>